<accession>A0A0S4J5I7</accession>
<evidence type="ECO:0000256" key="9">
    <source>
        <dbReference type="ARBA" id="ARBA00022989"/>
    </source>
</evidence>
<evidence type="ECO:0000256" key="4">
    <source>
        <dbReference type="ARBA" id="ARBA00022692"/>
    </source>
</evidence>
<dbReference type="PROSITE" id="PS50125">
    <property type="entry name" value="GUANYLATE_CYCLASE_2"/>
    <property type="match status" value="1"/>
</dbReference>
<evidence type="ECO:0000256" key="7">
    <source>
        <dbReference type="ARBA" id="ARBA00022840"/>
    </source>
</evidence>
<feature type="region of interest" description="Disordered" evidence="12">
    <location>
        <begin position="454"/>
        <end position="509"/>
    </location>
</feature>
<keyword evidence="11" id="KW-0456">Lyase</keyword>
<dbReference type="EMBL" id="CYKH01001076">
    <property type="protein sequence ID" value="CUG82335.1"/>
    <property type="molecule type" value="Genomic_DNA"/>
</dbReference>
<feature type="transmembrane region" description="Helical" evidence="13">
    <location>
        <begin position="206"/>
        <end position="228"/>
    </location>
</feature>
<dbReference type="GO" id="GO:0005886">
    <property type="term" value="C:plasma membrane"/>
    <property type="evidence" value="ECO:0007669"/>
    <property type="project" value="TreeGrafter"/>
</dbReference>
<keyword evidence="9 13" id="KW-1133">Transmembrane helix</keyword>
<sequence>MESAASAAVPGMLQCSQLPMAGSGGAAQQGSQMDFRRANVKALLSVPIKSLRLSVDNFSTTSGGAALADKYLRGSSEKPYTLWFTSSKLEVAFAVFAISDRTGAFIISLITSVVLIGFVVIAHLSKLVTSQLTSGLLICGVAMFFVFTSLMFFFWRDEEADRAALHRMMETLSVDHDDLHIDDPSSVSNDSDFGVDAKLFSDYKKIIVKLEITMCGLILSLYVIFAGFTVGKGVTECSDFSDPTSCSRYIFLDGGIVAMFVLPLAIYPVRYFTCAVMTTVGTILYVAVRELPTIREQTSIEFRYVSIMWYVILGTISIVTKRLSERELRAHFREECLLGKQKERSRRLESYYSSIAASMIPASVARRIARGELFREKLEQAVVCVVGIRGFSRLATEWSSGEVVLMLQHVNVNLDGLLKRLSGPGNPPTALKVHAFGDEYVVVIHQYVQTLQRQRQTDASSQGGQLRRKTPMMSTSRRSSIDLRQGISGASGESEVEQSRSRRSVASVSSGGSDAVVMDTLQTFCYGVARISRDLENSCRCLSNTPVSLDMAIECGPLHLTTFGTQKNFLAVGRTVNRCRDTRRHLEFTPFLRPHLGEQQSHMRRTPHTIIAAADAVWSSLAVKWSNRTDHRSCNGDFMDLDENANSAWTTIRTTALLVASRTVLPQDVPQNLFLSEAAAGSTGGAATSDNTNDAAAAHYYSSPAAQSARLSWGGAAASRHDSSSVVVNTVFLETPVAPTAGIAATDSSGNSANNVRNTIVTQSKTNMSNNHPTQRTNSLSVEHVRNPLIAPNTPAAVNTHNDNNNFLVPPQMQDLPMDPMTASNNDDDSFSAVGRSVPAAAVPSLALALTDSAEDFDVQDELRRRWSWIPLYEFAREELETQFRQRTSSQNPLHRLILILIATCVVFIGVIISNFVFTGPAAGVDTALYLACVGLGASLIGLAISVVVGVIMKVFTTISPTAFLIIELMLTSLFIVTVVFARNTLTLLGKGSPMWLGIVVLLSMVRDHNNISVPQFWLFDITVGSVFVWLAYVTHHDSIQVGMIAMVGLFVILECISRGLFDRALRHRFLTAELSRRMQEQLLKDGESLEDLLRHMVPNETFAQLFRRTRIAASPLTAMVLNLRGVLPRGTLFSTKAEAMSLLQLVFSPRKSGGEQCGSPSWWKACDTGLSMTDRALKVVKESCIIKTSGDLALIVDDSSHDATTQAMVLLQLVTYISHFCRSEHPDIVVRGALTNGTVVGAVLGIAALSFEFHGEAVTVGTALLREAPTDCLVVATTRFVELLQWNSLFGESSSSRLTIRAAALMDDIHKGFDLTAQFDEPPPLAPAAPVVSTAVSASLSILPPLLTAELALQQQQAQATQSPLLLDENGEVNIISAMMCQPPAAVQLRRTRLVRIIVQCVQLWRLRGIQAKVPCHIISLEDAS</sequence>
<reference evidence="16" key="1">
    <citation type="submission" date="2015-09" db="EMBL/GenBank/DDBJ databases">
        <authorList>
            <consortium name="Pathogen Informatics"/>
        </authorList>
    </citation>
    <scope>NUCLEOTIDE SEQUENCE [LARGE SCALE GENOMIC DNA]</scope>
    <source>
        <strain evidence="16">Lake Konstanz</strain>
    </source>
</reference>
<feature type="transmembrane region" description="Helical" evidence="13">
    <location>
        <begin position="104"/>
        <end position="124"/>
    </location>
</feature>
<name>A0A0S4J5I7_BODSA</name>
<feature type="transmembrane region" description="Helical" evidence="13">
    <location>
        <begin position="1018"/>
        <end position="1036"/>
    </location>
</feature>
<evidence type="ECO:0000313" key="16">
    <source>
        <dbReference type="Proteomes" id="UP000051952"/>
    </source>
</evidence>
<evidence type="ECO:0000259" key="14">
    <source>
        <dbReference type="PROSITE" id="PS50125"/>
    </source>
</evidence>
<evidence type="ECO:0000256" key="3">
    <source>
        <dbReference type="ARBA" id="ARBA00012201"/>
    </source>
</evidence>
<comment type="catalytic activity">
    <reaction evidence="1">
        <text>ATP = 3',5'-cyclic AMP + diphosphate</text>
        <dbReference type="Rhea" id="RHEA:15389"/>
        <dbReference type="ChEBI" id="CHEBI:30616"/>
        <dbReference type="ChEBI" id="CHEBI:33019"/>
        <dbReference type="ChEBI" id="CHEBI:58165"/>
        <dbReference type="EC" id="4.6.1.1"/>
    </reaction>
</comment>
<dbReference type="InterPro" id="IPR029787">
    <property type="entry name" value="Nucleotide_cyclase"/>
</dbReference>
<evidence type="ECO:0000256" key="11">
    <source>
        <dbReference type="ARBA" id="ARBA00023239"/>
    </source>
</evidence>
<feature type="transmembrane region" description="Helical" evidence="13">
    <location>
        <begin position="988"/>
        <end position="1006"/>
    </location>
</feature>
<dbReference type="GO" id="GO:0007189">
    <property type="term" value="P:adenylate cyclase-activating G protein-coupled receptor signaling pathway"/>
    <property type="evidence" value="ECO:0007669"/>
    <property type="project" value="TreeGrafter"/>
</dbReference>
<keyword evidence="5" id="KW-0479">Metal-binding</keyword>
<keyword evidence="10 13" id="KW-0472">Membrane</keyword>
<feature type="transmembrane region" description="Helical" evidence="13">
    <location>
        <begin position="964"/>
        <end position="982"/>
    </location>
</feature>
<dbReference type="Gene3D" id="3.30.70.1230">
    <property type="entry name" value="Nucleotide cyclase"/>
    <property type="match status" value="1"/>
</dbReference>
<keyword evidence="6" id="KW-0547">Nucleotide-binding</keyword>
<keyword evidence="16" id="KW-1185">Reference proteome</keyword>
<evidence type="ECO:0000256" key="12">
    <source>
        <dbReference type="SAM" id="MobiDB-lite"/>
    </source>
</evidence>
<evidence type="ECO:0000256" key="8">
    <source>
        <dbReference type="ARBA" id="ARBA00022842"/>
    </source>
</evidence>
<evidence type="ECO:0000256" key="5">
    <source>
        <dbReference type="ARBA" id="ARBA00022723"/>
    </source>
</evidence>
<gene>
    <name evidence="15" type="ORF">BSAL_87060</name>
</gene>
<evidence type="ECO:0000256" key="1">
    <source>
        <dbReference type="ARBA" id="ARBA00001593"/>
    </source>
</evidence>
<comment type="subcellular location">
    <subcellularLocation>
        <location evidence="2">Membrane</location>
        <topology evidence="2">Multi-pass membrane protein</topology>
    </subcellularLocation>
</comment>
<dbReference type="GO" id="GO:0046872">
    <property type="term" value="F:metal ion binding"/>
    <property type="evidence" value="ECO:0007669"/>
    <property type="project" value="UniProtKB-KW"/>
</dbReference>
<evidence type="ECO:0000256" key="13">
    <source>
        <dbReference type="SAM" id="Phobius"/>
    </source>
</evidence>
<feature type="transmembrane region" description="Helical" evidence="13">
    <location>
        <begin position="300"/>
        <end position="319"/>
    </location>
</feature>
<organism evidence="15 16">
    <name type="scientific">Bodo saltans</name>
    <name type="common">Flagellated protozoan</name>
    <dbReference type="NCBI Taxonomy" id="75058"/>
    <lineage>
        <taxon>Eukaryota</taxon>
        <taxon>Discoba</taxon>
        <taxon>Euglenozoa</taxon>
        <taxon>Kinetoplastea</taxon>
        <taxon>Metakinetoplastina</taxon>
        <taxon>Eubodonida</taxon>
        <taxon>Bodonidae</taxon>
        <taxon>Bodo</taxon>
    </lineage>
</organism>
<dbReference type="GO" id="GO:0005524">
    <property type="term" value="F:ATP binding"/>
    <property type="evidence" value="ECO:0007669"/>
    <property type="project" value="UniProtKB-KW"/>
</dbReference>
<dbReference type="InterPro" id="IPR001054">
    <property type="entry name" value="A/G_cyclase"/>
</dbReference>
<keyword evidence="4 13" id="KW-0812">Transmembrane</keyword>
<feature type="transmembrane region" description="Helical" evidence="13">
    <location>
        <begin position="929"/>
        <end position="952"/>
    </location>
</feature>
<dbReference type="Proteomes" id="UP000051952">
    <property type="component" value="Unassembled WGS sequence"/>
</dbReference>
<dbReference type="GO" id="GO:0035556">
    <property type="term" value="P:intracellular signal transduction"/>
    <property type="evidence" value="ECO:0007669"/>
    <property type="project" value="InterPro"/>
</dbReference>
<dbReference type="GO" id="GO:0004016">
    <property type="term" value="F:adenylate cyclase activity"/>
    <property type="evidence" value="ECO:0007669"/>
    <property type="project" value="UniProtKB-EC"/>
</dbReference>
<feature type="transmembrane region" description="Helical" evidence="13">
    <location>
        <begin position="136"/>
        <end position="155"/>
    </location>
</feature>
<feature type="transmembrane region" description="Helical" evidence="13">
    <location>
        <begin position="1042"/>
        <end position="1062"/>
    </location>
</feature>
<dbReference type="GO" id="GO:0009190">
    <property type="term" value="P:cyclic nucleotide biosynthetic process"/>
    <property type="evidence" value="ECO:0007669"/>
    <property type="project" value="InterPro"/>
</dbReference>
<keyword evidence="7" id="KW-0067">ATP-binding</keyword>
<proteinExistence type="predicted"/>
<feature type="transmembrane region" description="Helical" evidence="13">
    <location>
        <begin position="272"/>
        <end position="288"/>
    </location>
</feature>
<dbReference type="PANTHER" id="PTHR45627">
    <property type="entry name" value="ADENYLATE CYCLASE TYPE 1"/>
    <property type="match status" value="1"/>
</dbReference>
<evidence type="ECO:0000313" key="15">
    <source>
        <dbReference type="EMBL" id="CUG82335.1"/>
    </source>
</evidence>
<dbReference type="PANTHER" id="PTHR45627:SF12">
    <property type="entry name" value="ADENYLATE CYCLASE TYPE 2"/>
    <property type="match status" value="1"/>
</dbReference>
<evidence type="ECO:0000256" key="2">
    <source>
        <dbReference type="ARBA" id="ARBA00004141"/>
    </source>
</evidence>
<dbReference type="EC" id="4.6.1.1" evidence="3"/>
<protein>
    <recommendedName>
        <fullName evidence="3">adenylate cyclase</fullName>
        <ecNumber evidence="3">4.6.1.1</ecNumber>
    </recommendedName>
</protein>
<feature type="transmembrane region" description="Helical" evidence="13">
    <location>
        <begin position="897"/>
        <end position="917"/>
    </location>
</feature>
<evidence type="ECO:0000256" key="10">
    <source>
        <dbReference type="ARBA" id="ARBA00023136"/>
    </source>
</evidence>
<evidence type="ECO:0000256" key="6">
    <source>
        <dbReference type="ARBA" id="ARBA00022741"/>
    </source>
</evidence>
<feature type="compositionally biased region" description="Polar residues" evidence="12">
    <location>
        <begin position="454"/>
        <end position="464"/>
    </location>
</feature>
<feature type="domain" description="Guanylate cyclase" evidence="14">
    <location>
        <begin position="1187"/>
        <end position="1266"/>
    </location>
</feature>
<keyword evidence="8" id="KW-0460">Magnesium</keyword>